<dbReference type="RefSeq" id="WP_008151888.1">
    <property type="nucleotide sequence ID" value="NZ_CP102285.1"/>
</dbReference>
<dbReference type="STRING" id="537006.PRABACTJOHN_03577"/>
<dbReference type="HOGENOM" id="CLU_1650496_0_0_10"/>
<dbReference type="AlphaFoldDB" id="B7BEU8"/>
<organism evidence="2 3">
    <name type="scientific">Parabacteroides johnsonii DSM 18315</name>
    <dbReference type="NCBI Taxonomy" id="537006"/>
    <lineage>
        <taxon>Bacteria</taxon>
        <taxon>Pseudomonadati</taxon>
        <taxon>Bacteroidota</taxon>
        <taxon>Bacteroidia</taxon>
        <taxon>Bacteroidales</taxon>
        <taxon>Tannerellaceae</taxon>
        <taxon>Parabacteroides</taxon>
    </lineage>
</organism>
<dbReference type="PROSITE" id="PS51257">
    <property type="entry name" value="PROKAR_LIPOPROTEIN"/>
    <property type="match status" value="1"/>
</dbReference>
<evidence type="ECO:0008006" key="4">
    <source>
        <dbReference type="Google" id="ProtNLM"/>
    </source>
</evidence>
<accession>B7BEU8</accession>
<evidence type="ECO:0000256" key="1">
    <source>
        <dbReference type="SAM" id="SignalP"/>
    </source>
</evidence>
<reference evidence="2 3" key="2">
    <citation type="submission" date="2008-10" db="EMBL/GenBank/DDBJ databases">
        <authorList>
            <person name="Fulton L."/>
            <person name="Clifton S."/>
            <person name="Fulton B."/>
            <person name="Xu J."/>
            <person name="Minx P."/>
            <person name="Pepin K.H."/>
            <person name="Johnson M."/>
            <person name="Bhonagiri V."/>
            <person name="Nash W.E."/>
            <person name="Mardis E.R."/>
            <person name="Wilson R.K."/>
        </authorList>
    </citation>
    <scope>NUCLEOTIDE SEQUENCE [LARGE SCALE GENOMIC DNA]</scope>
    <source>
        <strain evidence="2 3">DSM 18315</strain>
    </source>
</reference>
<comment type="caution">
    <text evidence="2">The sequence shown here is derived from an EMBL/GenBank/DDBJ whole genome shotgun (WGS) entry which is preliminary data.</text>
</comment>
<proteinExistence type="predicted"/>
<feature type="signal peptide" evidence="1">
    <location>
        <begin position="1"/>
        <end position="20"/>
    </location>
</feature>
<gene>
    <name evidence="2" type="ORF">PRABACTJOHN_03577</name>
</gene>
<name>B7BEU8_9BACT</name>
<reference evidence="2 3" key="1">
    <citation type="submission" date="2008-10" db="EMBL/GenBank/DDBJ databases">
        <title>Draft genome sequence of Parabacteroides johnsonii (DSM 18315).</title>
        <authorList>
            <person name="Sudarsanam P."/>
            <person name="Ley R."/>
            <person name="Guruge J."/>
            <person name="Turnbaugh P.J."/>
            <person name="Mahowald M."/>
            <person name="Liep D."/>
            <person name="Gordon J."/>
        </authorList>
    </citation>
    <scope>NUCLEOTIDE SEQUENCE [LARGE SCALE GENOMIC DNA]</scope>
    <source>
        <strain evidence="2 3">DSM 18315</strain>
    </source>
</reference>
<keyword evidence="1" id="KW-0732">Signal</keyword>
<feature type="chain" id="PRO_5002851492" description="Lipocalin-like domain-containing protein" evidence="1">
    <location>
        <begin position="21"/>
        <end position="160"/>
    </location>
</feature>
<dbReference type="EMBL" id="ABYH01000376">
    <property type="protein sequence ID" value="EEC95017.1"/>
    <property type="molecule type" value="Genomic_DNA"/>
</dbReference>
<protein>
    <recommendedName>
        <fullName evidence="4">Lipocalin-like domain-containing protein</fullName>
    </recommendedName>
</protein>
<dbReference type="GeneID" id="93406839"/>
<sequence length="160" mass="18497">MNKYLLLFILPFLSFVMVGCNDNEDDVVFAPKLELFGGTWEVVDQGNQKVFERDCILDITSAQIYEGYGGYQGYITTYFLTVAGIPKHDRVFTFSILEVENNQPLLDVSFQGELDSDDVWAGNYPYKIIKLTDTDMWWQVNTNGDKSIIKFRHRNDIQIE</sequence>
<evidence type="ECO:0000313" key="2">
    <source>
        <dbReference type="EMBL" id="EEC95017.1"/>
    </source>
</evidence>
<evidence type="ECO:0000313" key="3">
    <source>
        <dbReference type="Proteomes" id="UP000005510"/>
    </source>
</evidence>
<dbReference type="Proteomes" id="UP000005510">
    <property type="component" value="Unassembled WGS sequence"/>
</dbReference>